<dbReference type="PANTHER" id="PTHR47843:SF2">
    <property type="entry name" value="BTB DOMAIN-CONTAINING PROTEIN"/>
    <property type="match status" value="1"/>
</dbReference>
<dbReference type="PANTHER" id="PTHR47843">
    <property type="entry name" value="BTB DOMAIN-CONTAINING PROTEIN-RELATED"/>
    <property type="match status" value="1"/>
</dbReference>
<name>A0A8H7J208_9PLEO</name>
<proteinExistence type="predicted"/>
<comment type="caution">
    <text evidence="3">The sequence shown here is derived from an EMBL/GenBank/DDBJ whole genome shotgun (WGS) entry which is preliminary data.</text>
</comment>
<feature type="domain" description="BTB" evidence="2">
    <location>
        <begin position="18"/>
        <end position="85"/>
    </location>
</feature>
<dbReference type="InterPro" id="IPR000210">
    <property type="entry name" value="BTB/POZ_dom"/>
</dbReference>
<dbReference type="OrthoDB" id="194443at2759"/>
<evidence type="ECO:0000256" key="1">
    <source>
        <dbReference type="SAM" id="MobiDB-lite"/>
    </source>
</evidence>
<evidence type="ECO:0000313" key="3">
    <source>
        <dbReference type="EMBL" id="KAF9695042.1"/>
    </source>
</evidence>
<dbReference type="PROSITE" id="PS50097">
    <property type="entry name" value="BTB"/>
    <property type="match status" value="1"/>
</dbReference>
<dbReference type="CDD" id="cd18186">
    <property type="entry name" value="BTB_POZ_ZBTB_KLHL-like"/>
    <property type="match status" value="1"/>
</dbReference>
<dbReference type="InterPro" id="IPR011333">
    <property type="entry name" value="SKP1/BTB/POZ_sf"/>
</dbReference>
<organism evidence="3 4">
    <name type="scientific">Ascochyta lentis</name>
    <dbReference type="NCBI Taxonomy" id="205686"/>
    <lineage>
        <taxon>Eukaryota</taxon>
        <taxon>Fungi</taxon>
        <taxon>Dikarya</taxon>
        <taxon>Ascomycota</taxon>
        <taxon>Pezizomycotina</taxon>
        <taxon>Dothideomycetes</taxon>
        <taxon>Pleosporomycetidae</taxon>
        <taxon>Pleosporales</taxon>
        <taxon>Pleosporineae</taxon>
        <taxon>Didymellaceae</taxon>
        <taxon>Ascochyta</taxon>
    </lineage>
</organism>
<dbReference type="Proteomes" id="UP000651452">
    <property type="component" value="Unassembled WGS sequence"/>
</dbReference>
<dbReference type="EMBL" id="RZGK01000012">
    <property type="protein sequence ID" value="KAF9695042.1"/>
    <property type="molecule type" value="Genomic_DNA"/>
</dbReference>
<accession>A0A8H7J208</accession>
<dbReference type="SUPFAM" id="SSF54695">
    <property type="entry name" value="POZ domain"/>
    <property type="match status" value="1"/>
</dbReference>
<gene>
    <name evidence="3" type="ORF">EKO04_006998</name>
</gene>
<dbReference type="AlphaFoldDB" id="A0A8H7J208"/>
<dbReference type="Gene3D" id="3.30.710.10">
    <property type="entry name" value="Potassium Channel Kv1.1, Chain A"/>
    <property type="match status" value="1"/>
</dbReference>
<dbReference type="Pfam" id="PF00651">
    <property type="entry name" value="BTB"/>
    <property type="match status" value="1"/>
</dbReference>
<sequence>MQSIIANTVPNFLTMSLDIVQVHIEDTSILVYKDLLTSVSPYFQKAFDGSFKEAQERSITLEGVSEQTFRTFLHWVHVQSLQYDTSSAALDFNALLTPDEATKLGTSVNNNATAIEETNSGNVENDESDTKSEASSKDVAHGTLAFDEETFYTCCETADLFYANMIWTDNVDRFYLCMAKLFTFADKYSVPQLRDDILTALVGQCWRWNLWPNHESDLVHVAYSNMPASSKFAKFLACSIACVALTTSKGDAVVKMQSLRNLNPDLAFEVSLVYAGLAQKHKNYSISVDISDILLSSCPYHDHSLISKEQCRKRIADRPHIFTAILDACAKDAVAASMNDN</sequence>
<protein>
    <recommendedName>
        <fullName evidence="2">BTB domain-containing protein</fullName>
    </recommendedName>
</protein>
<reference evidence="3" key="1">
    <citation type="submission" date="2018-12" db="EMBL/GenBank/DDBJ databases">
        <authorList>
            <person name="Syme R.A."/>
            <person name="Farfan-Caceres L."/>
            <person name="Lichtenzveig J."/>
        </authorList>
    </citation>
    <scope>NUCLEOTIDE SEQUENCE</scope>
    <source>
        <strain evidence="3">Al4</strain>
    </source>
</reference>
<keyword evidence="4" id="KW-1185">Reference proteome</keyword>
<reference evidence="3" key="2">
    <citation type="submission" date="2020-09" db="EMBL/GenBank/DDBJ databases">
        <title>Reference genome assembly for Australian Ascochyta lentis isolate Al4.</title>
        <authorList>
            <person name="Lee R.C."/>
            <person name="Farfan-Caceres L.M."/>
            <person name="Debler J.W."/>
            <person name="Williams A.H."/>
            <person name="Henares B.M."/>
        </authorList>
    </citation>
    <scope>NUCLEOTIDE SEQUENCE</scope>
    <source>
        <strain evidence="3">Al4</strain>
    </source>
</reference>
<feature type="region of interest" description="Disordered" evidence="1">
    <location>
        <begin position="117"/>
        <end position="136"/>
    </location>
</feature>
<evidence type="ECO:0000313" key="4">
    <source>
        <dbReference type="Proteomes" id="UP000651452"/>
    </source>
</evidence>
<evidence type="ECO:0000259" key="2">
    <source>
        <dbReference type="PROSITE" id="PS50097"/>
    </source>
</evidence>